<dbReference type="EMBL" id="JAOPHQ010002603">
    <property type="protein sequence ID" value="KAK0146225.1"/>
    <property type="molecule type" value="Genomic_DNA"/>
</dbReference>
<accession>A0AA47P2Q5</accession>
<gene>
    <name evidence="2" type="ORF">N1851_014473</name>
</gene>
<dbReference type="Proteomes" id="UP001174136">
    <property type="component" value="Unassembled WGS sequence"/>
</dbReference>
<evidence type="ECO:0000313" key="3">
    <source>
        <dbReference type="Proteomes" id="UP001174136"/>
    </source>
</evidence>
<feature type="region of interest" description="Disordered" evidence="1">
    <location>
        <begin position="189"/>
        <end position="260"/>
    </location>
</feature>
<sequence length="448" mass="47081">MAPGCWSPDEAGGRPELYLHNLLTLNTCPRPRKTGNGQRCIPLDITCHFVLDELGRLHVSNAAEQTVQLLLAHVLGQVRDLGPCRQPPTHKASMLGDLGPYRFPYVKSPIMETLGPGREVVSVVGQYSLLKDGILAGGLGRKVLARLLVIRTPYGVFTTRAGIVPHLPGLPDIPAAVAYGATRVWATPGESTAEDQGSEGNGPSPPGSPIPTAGGSAWAGSQGPPPGTPDTLTATERNDPPEGPESSPLTEFSDFLPAGGEGTAWAGQFASAQLQDDALKHAWSHVLAHDGQTRESDLASVTTTRTTDRGPGGPRGEAVLHLRPDQPYRPILYGRLGCVDAVRLRGREDAPTLHAGHLFGAVDDRFMIAGHEPGHAGSPGHGQRGNPSQDQAGGKEGDPMEVTCVHGDTHGDTPGPVPTGPATWLYLRDLPPALVSPVPTGPATWQVP</sequence>
<evidence type="ECO:0000313" key="2">
    <source>
        <dbReference type="EMBL" id="KAK0146225.1"/>
    </source>
</evidence>
<evidence type="ECO:0000256" key="1">
    <source>
        <dbReference type="SAM" id="MobiDB-lite"/>
    </source>
</evidence>
<feature type="region of interest" description="Disordered" evidence="1">
    <location>
        <begin position="292"/>
        <end position="319"/>
    </location>
</feature>
<keyword evidence="3" id="KW-1185">Reference proteome</keyword>
<protein>
    <submittedName>
        <fullName evidence="2">Uncharacterized protein</fullName>
    </submittedName>
</protein>
<dbReference type="AlphaFoldDB" id="A0AA47P2Q5"/>
<feature type="region of interest" description="Disordered" evidence="1">
    <location>
        <begin position="369"/>
        <end position="402"/>
    </location>
</feature>
<proteinExistence type="predicted"/>
<organism evidence="2 3">
    <name type="scientific">Merluccius polli</name>
    <name type="common">Benguela hake</name>
    <name type="synonym">Merluccius cadenati</name>
    <dbReference type="NCBI Taxonomy" id="89951"/>
    <lineage>
        <taxon>Eukaryota</taxon>
        <taxon>Metazoa</taxon>
        <taxon>Chordata</taxon>
        <taxon>Craniata</taxon>
        <taxon>Vertebrata</taxon>
        <taxon>Euteleostomi</taxon>
        <taxon>Actinopterygii</taxon>
        <taxon>Neopterygii</taxon>
        <taxon>Teleostei</taxon>
        <taxon>Neoteleostei</taxon>
        <taxon>Acanthomorphata</taxon>
        <taxon>Zeiogadaria</taxon>
        <taxon>Gadariae</taxon>
        <taxon>Gadiformes</taxon>
        <taxon>Gadoidei</taxon>
        <taxon>Merlucciidae</taxon>
        <taxon>Merluccius</taxon>
    </lineage>
</organism>
<reference evidence="2" key="1">
    <citation type="journal article" date="2023" name="Front. Mar. Sci.">
        <title>A new Merluccius polli reference genome to investigate the effects of global change in West African waters.</title>
        <authorList>
            <person name="Mateo J.L."/>
            <person name="Blanco-Fernandez C."/>
            <person name="Garcia-Vazquez E."/>
            <person name="Machado-Schiaffino G."/>
        </authorList>
    </citation>
    <scope>NUCLEOTIDE SEQUENCE</scope>
    <source>
        <strain evidence="2">C29</strain>
        <tissue evidence="2">Fin</tissue>
    </source>
</reference>
<name>A0AA47P2Q5_MERPO</name>
<comment type="caution">
    <text evidence="2">The sequence shown here is derived from an EMBL/GenBank/DDBJ whole genome shotgun (WGS) entry which is preliminary data.</text>
</comment>